<feature type="non-terminal residue" evidence="24">
    <location>
        <position position="398"/>
    </location>
</feature>
<dbReference type="GO" id="GO:0005737">
    <property type="term" value="C:cytoplasm"/>
    <property type="evidence" value="ECO:0007669"/>
    <property type="project" value="UniProtKB-SubCell"/>
</dbReference>
<evidence type="ECO:0000256" key="6">
    <source>
        <dbReference type="ARBA" id="ARBA00012161"/>
    </source>
</evidence>
<dbReference type="AlphaFoldDB" id="A0A4P9XGE0"/>
<dbReference type="PROSITE" id="PS51450">
    <property type="entry name" value="LRR"/>
    <property type="match status" value="1"/>
</dbReference>
<name>A0A4P9XGE0_9FUNG</name>
<dbReference type="PANTHER" id="PTHR12121">
    <property type="entry name" value="CARBON CATABOLITE REPRESSOR PROTEIN 4"/>
    <property type="match status" value="1"/>
</dbReference>
<dbReference type="Pfam" id="PF03372">
    <property type="entry name" value="Exo_endo_phos"/>
    <property type="match status" value="1"/>
</dbReference>
<evidence type="ECO:0000256" key="15">
    <source>
        <dbReference type="ARBA" id="ARBA00022884"/>
    </source>
</evidence>
<evidence type="ECO:0000256" key="21">
    <source>
        <dbReference type="ARBA" id="ARBA00033317"/>
    </source>
</evidence>
<evidence type="ECO:0000256" key="11">
    <source>
        <dbReference type="ARBA" id="ARBA00022737"/>
    </source>
</evidence>
<keyword evidence="15" id="KW-0694">RNA-binding</keyword>
<evidence type="ECO:0000256" key="3">
    <source>
        <dbReference type="ARBA" id="ARBA00004123"/>
    </source>
</evidence>
<dbReference type="PANTHER" id="PTHR12121:SF100">
    <property type="entry name" value="POLY(A)-SPECIFIC RIBONUCLEASE"/>
    <property type="match status" value="1"/>
</dbReference>
<evidence type="ECO:0000256" key="18">
    <source>
        <dbReference type="ARBA" id="ARBA00023242"/>
    </source>
</evidence>
<dbReference type="GO" id="GO:0003723">
    <property type="term" value="F:RNA binding"/>
    <property type="evidence" value="ECO:0007669"/>
    <property type="project" value="UniProtKB-KW"/>
</dbReference>
<dbReference type="SUPFAM" id="SSF56219">
    <property type="entry name" value="DNase I-like"/>
    <property type="match status" value="1"/>
</dbReference>
<comment type="similarity">
    <text evidence="5">Belongs to the CCR4/nocturin family.</text>
</comment>
<feature type="compositionally biased region" description="Low complexity" evidence="22">
    <location>
        <begin position="1"/>
        <end position="19"/>
    </location>
</feature>
<evidence type="ECO:0000256" key="4">
    <source>
        <dbReference type="ARBA" id="ARBA00004496"/>
    </source>
</evidence>
<dbReference type="Gene3D" id="3.60.10.10">
    <property type="entry name" value="Endonuclease/exonuclease/phosphatase"/>
    <property type="match status" value="1"/>
</dbReference>
<keyword evidence="25" id="KW-1185">Reference proteome</keyword>
<reference evidence="25" key="1">
    <citation type="journal article" date="2018" name="Nat. Microbiol.">
        <title>Leveraging single-cell genomics to expand the fungal tree of life.</title>
        <authorList>
            <person name="Ahrendt S.R."/>
            <person name="Quandt C.A."/>
            <person name="Ciobanu D."/>
            <person name="Clum A."/>
            <person name="Salamov A."/>
            <person name="Andreopoulos B."/>
            <person name="Cheng J.F."/>
            <person name="Woyke T."/>
            <person name="Pelin A."/>
            <person name="Henrissat B."/>
            <person name="Reynolds N.K."/>
            <person name="Benny G.L."/>
            <person name="Smith M.E."/>
            <person name="James T.Y."/>
            <person name="Grigoriev I.V."/>
        </authorList>
    </citation>
    <scope>NUCLEOTIDE SEQUENCE [LARGE SCALE GENOMIC DNA]</scope>
    <source>
        <strain evidence="25">RSA 1356</strain>
    </source>
</reference>
<dbReference type="SMART" id="SM00369">
    <property type="entry name" value="LRR_TYP"/>
    <property type="match status" value="3"/>
</dbReference>
<evidence type="ECO:0000256" key="17">
    <source>
        <dbReference type="ARBA" id="ARBA00023163"/>
    </source>
</evidence>
<dbReference type="SUPFAM" id="SSF52075">
    <property type="entry name" value="Outer arm dynein light chain 1"/>
    <property type="match status" value="1"/>
</dbReference>
<keyword evidence="14" id="KW-0460">Magnesium</keyword>
<dbReference type="InterPro" id="IPR001611">
    <property type="entry name" value="Leu-rich_rpt"/>
</dbReference>
<accession>A0A4P9XGE0</accession>
<feature type="domain" description="Endonuclease/exonuclease/phosphatase" evidence="23">
    <location>
        <begin position="230"/>
        <end position="334"/>
    </location>
</feature>
<protein>
    <recommendedName>
        <fullName evidence="6">poly(A)-specific ribonuclease</fullName>
        <ecNumber evidence="6">3.1.13.4</ecNumber>
    </recommendedName>
    <alternativeName>
        <fullName evidence="19">Carbon catabolite repressor protein 4</fullName>
    </alternativeName>
    <alternativeName>
        <fullName evidence="20">Cytoplasmic deadenylase</fullName>
    </alternativeName>
    <alternativeName>
        <fullName evidence="21">Glucose-repressible alcohol dehydrogenase transcriptional effector</fullName>
    </alternativeName>
</protein>
<proteinExistence type="inferred from homology"/>
<keyword evidence="11" id="KW-0677">Repeat</keyword>
<evidence type="ECO:0000256" key="14">
    <source>
        <dbReference type="ARBA" id="ARBA00022842"/>
    </source>
</evidence>
<comment type="cofactor">
    <cofactor evidence="2">
        <name>Mg(2+)</name>
        <dbReference type="ChEBI" id="CHEBI:18420"/>
    </cofactor>
</comment>
<evidence type="ECO:0000256" key="20">
    <source>
        <dbReference type="ARBA" id="ARBA00031469"/>
    </source>
</evidence>
<dbReference type="GO" id="GO:0004535">
    <property type="term" value="F:poly(A)-specific ribonuclease activity"/>
    <property type="evidence" value="ECO:0007669"/>
    <property type="project" value="UniProtKB-EC"/>
</dbReference>
<dbReference type="InterPro" id="IPR036691">
    <property type="entry name" value="Endo/exonu/phosph_ase_sf"/>
</dbReference>
<evidence type="ECO:0000259" key="23">
    <source>
        <dbReference type="Pfam" id="PF03372"/>
    </source>
</evidence>
<dbReference type="GO" id="GO:0005634">
    <property type="term" value="C:nucleus"/>
    <property type="evidence" value="ECO:0007669"/>
    <property type="project" value="UniProtKB-SubCell"/>
</dbReference>
<feature type="region of interest" description="Disordered" evidence="22">
    <location>
        <begin position="1"/>
        <end position="25"/>
    </location>
</feature>
<gene>
    <name evidence="24" type="ORF">THASP1DRAFT_20830</name>
</gene>
<evidence type="ECO:0000313" key="24">
    <source>
        <dbReference type="EMBL" id="RKP04705.1"/>
    </source>
</evidence>
<comment type="catalytic activity">
    <reaction evidence="1">
        <text>Exonucleolytic cleavage of poly(A) to 5'-AMP.</text>
        <dbReference type="EC" id="3.1.13.4"/>
    </reaction>
</comment>
<evidence type="ECO:0000256" key="19">
    <source>
        <dbReference type="ARBA" id="ARBA00030493"/>
    </source>
</evidence>
<evidence type="ECO:0000256" key="22">
    <source>
        <dbReference type="SAM" id="MobiDB-lite"/>
    </source>
</evidence>
<dbReference type="STRING" id="78915.A0A4P9XGE0"/>
<dbReference type="Proteomes" id="UP000271241">
    <property type="component" value="Unassembled WGS sequence"/>
</dbReference>
<evidence type="ECO:0000256" key="7">
    <source>
        <dbReference type="ARBA" id="ARBA00022490"/>
    </source>
</evidence>
<keyword evidence="8" id="KW-0433">Leucine-rich repeat</keyword>
<evidence type="ECO:0000256" key="5">
    <source>
        <dbReference type="ARBA" id="ARBA00010774"/>
    </source>
</evidence>
<dbReference type="InterPro" id="IPR003591">
    <property type="entry name" value="Leu-rich_rpt_typical-subtyp"/>
</dbReference>
<dbReference type="OrthoDB" id="428734at2759"/>
<dbReference type="EMBL" id="KZ993514">
    <property type="protein sequence ID" value="RKP04705.1"/>
    <property type="molecule type" value="Genomic_DNA"/>
</dbReference>
<dbReference type="InterPro" id="IPR005135">
    <property type="entry name" value="Endo/exonuclease/phosphatase"/>
</dbReference>
<evidence type="ECO:0000256" key="9">
    <source>
        <dbReference type="ARBA" id="ARBA00022722"/>
    </source>
</evidence>
<keyword evidence="16" id="KW-0805">Transcription regulation</keyword>
<comment type="subcellular location">
    <subcellularLocation>
        <location evidence="4">Cytoplasm</location>
    </subcellularLocation>
    <subcellularLocation>
        <location evidence="3">Nucleus</location>
    </subcellularLocation>
</comment>
<evidence type="ECO:0000256" key="2">
    <source>
        <dbReference type="ARBA" id="ARBA00001946"/>
    </source>
</evidence>
<evidence type="ECO:0000256" key="1">
    <source>
        <dbReference type="ARBA" id="ARBA00001663"/>
    </source>
</evidence>
<dbReference type="InterPro" id="IPR050410">
    <property type="entry name" value="CCR4/nocturin_mRNA_transcr"/>
</dbReference>
<keyword evidence="10" id="KW-0479">Metal-binding</keyword>
<organism evidence="24 25">
    <name type="scientific">Thamnocephalis sphaerospora</name>
    <dbReference type="NCBI Taxonomy" id="78915"/>
    <lineage>
        <taxon>Eukaryota</taxon>
        <taxon>Fungi</taxon>
        <taxon>Fungi incertae sedis</taxon>
        <taxon>Zoopagomycota</taxon>
        <taxon>Zoopagomycotina</taxon>
        <taxon>Zoopagomycetes</taxon>
        <taxon>Zoopagales</taxon>
        <taxon>Sigmoideomycetaceae</taxon>
        <taxon>Thamnocephalis</taxon>
    </lineage>
</organism>
<keyword evidence="9" id="KW-0540">Nuclease</keyword>
<dbReference type="InterPro" id="IPR032675">
    <property type="entry name" value="LRR_dom_sf"/>
</dbReference>
<sequence>MTPQRQQQLTLQQLSRQSSAPHHHARLATAVARRDINLQNAAAHASASGDEAGASNGRSAAATSNTNGTSATTSQRWHSIDLGGMGLRNVCPELFHYEFLTTLYVNHNQLSYLPAAVAQLRALRILDASGNKLTTLPVELGLLTELRELLLFDNMLTDLPAELGTLYQLETLGLEGNPIQDPVKSMISGEGTSAVITYLRDNCPPPAPPAEREWKQLEAEPSTGDPFTVMSYNVLCEKYATAAQFGCTPSWALAWDSRREMLIQEIKALDADIICLQEVEAGQHEEFFTQHLRPTHDSVMWQKSRAKTMPNKERRVVDGCSTFFRSSTFKLLDQQIIEFNEMAIQRSDFHKSDEIFQRFMTKDNIAGVAFFRHLPTGLPLIVANTHIHWDPEYKDVKL</sequence>
<evidence type="ECO:0000256" key="12">
    <source>
        <dbReference type="ARBA" id="ARBA00022801"/>
    </source>
</evidence>
<keyword evidence="17" id="KW-0804">Transcription</keyword>
<evidence type="ECO:0000256" key="13">
    <source>
        <dbReference type="ARBA" id="ARBA00022839"/>
    </source>
</evidence>
<dbReference type="Gene3D" id="3.80.10.10">
    <property type="entry name" value="Ribonuclease Inhibitor"/>
    <property type="match status" value="1"/>
</dbReference>
<dbReference type="EC" id="3.1.13.4" evidence="6"/>
<dbReference type="GO" id="GO:0046872">
    <property type="term" value="F:metal ion binding"/>
    <property type="evidence" value="ECO:0007669"/>
    <property type="project" value="UniProtKB-KW"/>
</dbReference>
<evidence type="ECO:0000256" key="10">
    <source>
        <dbReference type="ARBA" id="ARBA00022723"/>
    </source>
</evidence>
<evidence type="ECO:0000256" key="16">
    <source>
        <dbReference type="ARBA" id="ARBA00023015"/>
    </source>
</evidence>
<keyword evidence="13" id="KW-0269">Exonuclease</keyword>
<keyword evidence="18" id="KW-0539">Nucleus</keyword>
<evidence type="ECO:0000256" key="8">
    <source>
        <dbReference type="ARBA" id="ARBA00022614"/>
    </source>
</evidence>
<keyword evidence="12" id="KW-0378">Hydrolase</keyword>
<feature type="region of interest" description="Disordered" evidence="22">
    <location>
        <begin position="42"/>
        <end position="74"/>
    </location>
</feature>
<evidence type="ECO:0000313" key="25">
    <source>
        <dbReference type="Proteomes" id="UP000271241"/>
    </source>
</evidence>
<keyword evidence="7" id="KW-0963">Cytoplasm</keyword>